<keyword evidence="9" id="KW-0443">Lipid metabolism</keyword>
<feature type="transmembrane region" description="Helical" evidence="14">
    <location>
        <begin position="74"/>
        <end position="92"/>
    </location>
</feature>
<gene>
    <name evidence="15" type="ORF">DLAC_09280</name>
</gene>
<reference evidence="15 16" key="1">
    <citation type="submission" date="2015-12" db="EMBL/GenBank/DDBJ databases">
        <title>Dictyostelia acquired genes for synthesis and detection of signals that induce cell-type specialization by lateral gene transfer from prokaryotes.</title>
        <authorList>
            <person name="Gloeckner G."/>
            <person name="Schaap P."/>
        </authorList>
    </citation>
    <scope>NUCLEOTIDE SEQUENCE [LARGE SCALE GENOMIC DNA]</scope>
    <source>
        <strain evidence="15 16">TK</strain>
    </source>
</reference>
<dbReference type="GO" id="GO:0102158">
    <property type="term" value="F:very-long-chain (3R)-3-hydroxyacyl-CoA dehydratase activity"/>
    <property type="evidence" value="ECO:0007669"/>
    <property type="project" value="UniProtKB-EC"/>
</dbReference>
<accession>A0A151Z9L4</accession>
<evidence type="ECO:0000256" key="9">
    <source>
        <dbReference type="ARBA" id="ARBA00023098"/>
    </source>
</evidence>
<dbReference type="GO" id="GO:0042761">
    <property type="term" value="P:very long-chain fatty acid biosynthetic process"/>
    <property type="evidence" value="ECO:0007669"/>
    <property type="project" value="TreeGrafter"/>
</dbReference>
<dbReference type="InterPro" id="IPR007482">
    <property type="entry name" value="Tyr_Pase-like_PTPLA"/>
</dbReference>
<evidence type="ECO:0000313" key="15">
    <source>
        <dbReference type="EMBL" id="KYQ90647.1"/>
    </source>
</evidence>
<keyword evidence="11" id="KW-0275">Fatty acid biosynthesis</keyword>
<dbReference type="GO" id="GO:0030148">
    <property type="term" value="P:sphingolipid biosynthetic process"/>
    <property type="evidence" value="ECO:0007669"/>
    <property type="project" value="TreeGrafter"/>
</dbReference>
<evidence type="ECO:0000256" key="7">
    <source>
        <dbReference type="ARBA" id="ARBA00022832"/>
    </source>
</evidence>
<dbReference type="PANTHER" id="PTHR11035:SF3">
    <property type="entry name" value="VERY-LONG-CHAIN (3R)-3-HYDROXYACYL-COA DEHYDRATASE"/>
    <property type="match status" value="1"/>
</dbReference>
<evidence type="ECO:0000256" key="14">
    <source>
        <dbReference type="SAM" id="Phobius"/>
    </source>
</evidence>
<feature type="transmembrane region" description="Helical" evidence="14">
    <location>
        <begin position="180"/>
        <end position="199"/>
    </location>
</feature>
<evidence type="ECO:0000256" key="11">
    <source>
        <dbReference type="ARBA" id="ARBA00023160"/>
    </source>
</evidence>
<keyword evidence="5" id="KW-0444">Lipid biosynthesis</keyword>
<dbReference type="EMBL" id="LODT01000037">
    <property type="protein sequence ID" value="KYQ90647.1"/>
    <property type="molecule type" value="Genomic_DNA"/>
</dbReference>
<feature type="transmembrane region" description="Helical" evidence="14">
    <location>
        <begin position="112"/>
        <end position="133"/>
    </location>
</feature>
<feature type="transmembrane region" description="Helical" evidence="14">
    <location>
        <begin position="7"/>
        <end position="29"/>
    </location>
</feature>
<keyword evidence="7" id="KW-0276">Fatty acid metabolism</keyword>
<dbReference type="Proteomes" id="UP000076078">
    <property type="component" value="Unassembled WGS sequence"/>
</dbReference>
<evidence type="ECO:0000256" key="1">
    <source>
        <dbReference type="ARBA" id="ARBA00004141"/>
    </source>
</evidence>
<feature type="transmembrane region" description="Helical" evidence="14">
    <location>
        <begin position="49"/>
        <end position="67"/>
    </location>
</feature>
<protein>
    <recommendedName>
        <fullName evidence="4">very-long-chain (3R)-3-hydroxyacyl-CoA dehydratase</fullName>
        <ecNumber evidence="4">4.2.1.134</ecNumber>
    </recommendedName>
</protein>
<dbReference type="FunCoup" id="A0A151Z9L4">
    <property type="interactions" value="505"/>
</dbReference>
<keyword evidence="12" id="KW-0456">Lyase</keyword>
<dbReference type="UniPathway" id="UPA00094"/>
<dbReference type="STRING" id="361077.A0A151Z9L4"/>
<evidence type="ECO:0000256" key="6">
    <source>
        <dbReference type="ARBA" id="ARBA00022692"/>
    </source>
</evidence>
<dbReference type="InParanoid" id="A0A151Z9L4"/>
<evidence type="ECO:0000256" key="3">
    <source>
        <dbReference type="ARBA" id="ARBA00007811"/>
    </source>
</evidence>
<dbReference type="OrthoDB" id="46988at2759"/>
<evidence type="ECO:0000256" key="4">
    <source>
        <dbReference type="ARBA" id="ARBA00013122"/>
    </source>
</evidence>
<comment type="similarity">
    <text evidence="3">Belongs to the very long-chain fatty acids dehydratase HACD family.</text>
</comment>
<evidence type="ECO:0000256" key="13">
    <source>
        <dbReference type="ARBA" id="ARBA00036671"/>
    </source>
</evidence>
<evidence type="ECO:0000256" key="8">
    <source>
        <dbReference type="ARBA" id="ARBA00022989"/>
    </source>
</evidence>
<proteinExistence type="inferred from homology"/>
<evidence type="ECO:0000256" key="5">
    <source>
        <dbReference type="ARBA" id="ARBA00022516"/>
    </source>
</evidence>
<keyword evidence="8 14" id="KW-1133">Transmembrane helix</keyword>
<dbReference type="PANTHER" id="PTHR11035">
    <property type="entry name" value="VERY-LONG-CHAIN (3R)-3-HYDROXYACYL-COA DEHYDRATASE"/>
    <property type="match status" value="1"/>
</dbReference>
<dbReference type="AlphaFoldDB" id="A0A151Z9L4"/>
<evidence type="ECO:0000313" key="16">
    <source>
        <dbReference type="Proteomes" id="UP000076078"/>
    </source>
</evidence>
<evidence type="ECO:0000256" key="12">
    <source>
        <dbReference type="ARBA" id="ARBA00023239"/>
    </source>
</evidence>
<organism evidence="15 16">
    <name type="scientific">Tieghemostelium lacteum</name>
    <name type="common">Slime mold</name>
    <name type="synonym">Dictyostelium lacteum</name>
    <dbReference type="NCBI Taxonomy" id="361077"/>
    <lineage>
        <taxon>Eukaryota</taxon>
        <taxon>Amoebozoa</taxon>
        <taxon>Evosea</taxon>
        <taxon>Eumycetozoa</taxon>
        <taxon>Dictyostelia</taxon>
        <taxon>Dictyosteliales</taxon>
        <taxon>Raperosteliaceae</taxon>
        <taxon>Tieghemostelium</taxon>
    </lineage>
</organism>
<evidence type="ECO:0000256" key="10">
    <source>
        <dbReference type="ARBA" id="ARBA00023136"/>
    </source>
</evidence>
<comment type="pathway">
    <text evidence="2">Lipid metabolism; fatty acid biosynthesis.</text>
</comment>
<name>A0A151Z9L4_TIELA</name>
<dbReference type="GO" id="GO:0005789">
    <property type="term" value="C:endoplasmic reticulum membrane"/>
    <property type="evidence" value="ECO:0007669"/>
    <property type="project" value="TreeGrafter"/>
</dbReference>
<evidence type="ECO:0000256" key="2">
    <source>
        <dbReference type="ARBA" id="ARBA00005194"/>
    </source>
</evidence>
<dbReference type="GO" id="GO:0030497">
    <property type="term" value="P:fatty acid elongation"/>
    <property type="evidence" value="ECO:0007669"/>
    <property type="project" value="TreeGrafter"/>
</dbReference>
<keyword evidence="10 14" id="KW-0472">Membrane</keyword>
<comment type="caution">
    <text evidence="15">The sequence shown here is derived from an EMBL/GenBank/DDBJ whole genome shotgun (WGS) entry which is preliminary data.</text>
</comment>
<feature type="transmembrane region" description="Helical" evidence="14">
    <location>
        <begin position="140"/>
        <end position="160"/>
    </location>
</feature>
<dbReference type="OMA" id="WSYILWQ"/>
<dbReference type="EC" id="4.2.1.134" evidence="4"/>
<keyword evidence="16" id="KW-1185">Reference proteome</keyword>
<keyword evidence="6 14" id="KW-0812">Transmembrane</keyword>
<comment type="subcellular location">
    <subcellularLocation>
        <location evidence="1">Membrane</location>
        <topology evidence="1">Multi-pass membrane protein</topology>
    </subcellularLocation>
</comment>
<sequence>MGVVSKAYLVLYNAVQTIGWAYILMKLALHHKDGYNPNGVWDLIGKEVILFQGAAVLEIVHSLIGIVKTPVATTFVQVFSRVACVFLATIVPTTQNYWSLTLMLFCWSITEVIRYSFYALSIVNMVPYFLGWLRYTTFYILYPMGVLGETSTILASIPFVTENKVLTYSMPNFLNVSFDFAFFLKFSLIFYVVGLPWLYMHMISQRKRFIATGGNTKATPTSQTKKEN</sequence>
<dbReference type="Pfam" id="PF04387">
    <property type="entry name" value="PTPLA"/>
    <property type="match status" value="1"/>
</dbReference>
<comment type="catalytic activity">
    <reaction evidence="13">
        <text>a very-long-chain (3R)-3-hydroxyacyl-CoA = a very-long-chain (2E)-enoyl-CoA + H2O</text>
        <dbReference type="Rhea" id="RHEA:45812"/>
        <dbReference type="ChEBI" id="CHEBI:15377"/>
        <dbReference type="ChEBI" id="CHEBI:83728"/>
        <dbReference type="ChEBI" id="CHEBI:85440"/>
        <dbReference type="EC" id="4.2.1.134"/>
    </reaction>
</comment>